<keyword evidence="2" id="KW-1185">Reference proteome</keyword>
<reference evidence="1 2" key="2">
    <citation type="submission" date="2017-02" db="EMBL/GenBank/DDBJ databases">
        <title>A genome survey and senescence transcriptome analysis in Lentinula edodes.</title>
        <authorList>
            <person name="Sakamoto Y."/>
            <person name="Nakade K."/>
            <person name="Sato S."/>
            <person name="Yoshida Y."/>
            <person name="Miyazaki K."/>
            <person name="Natsume S."/>
            <person name="Konno N."/>
        </authorList>
    </citation>
    <scope>NUCLEOTIDE SEQUENCE [LARGE SCALE GENOMIC DNA]</scope>
    <source>
        <strain evidence="1 2">NBRC 111202</strain>
    </source>
</reference>
<reference evidence="1 2" key="1">
    <citation type="submission" date="2016-08" db="EMBL/GenBank/DDBJ databases">
        <authorList>
            <consortium name="Lentinula edodes genome sequencing consortium"/>
            <person name="Sakamoto Y."/>
            <person name="Nakade K."/>
            <person name="Sato S."/>
            <person name="Yoshida Y."/>
            <person name="Miyazaki K."/>
            <person name="Natsume S."/>
            <person name="Konno N."/>
        </authorList>
    </citation>
    <scope>NUCLEOTIDE SEQUENCE [LARGE SCALE GENOMIC DNA]</scope>
    <source>
        <strain evidence="1 2">NBRC 111202</strain>
    </source>
</reference>
<sequence>MDPMLFNGGELSVGRRLFFSSSSLTSSVPFFYFCFLVELVHYCLSLSSTTSSLIQRLQPQPAAVCSGS</sequence>
<gene>
    <name evidence="1" type="ORF">LENED_001078</name>
</gene>
<name>A0A1Q3DXF2_LENED</name>
<protein>
    <submittedName>
        <fullName evidence="1">Uncharacterized protein</fullName>
    </submittedName>
</protein>
<dbReference type="AlphaFoldDB" id="A0A1Q3DXF2"/>
<organism evidence="1 2">
    <name type="scientific">Lentinula edodes</name>
    <name type="common">Shiitake mushroom</name>
    <name type="synonym">Lentinus edodes</name>
    <dbReference type="NCBI Taxonomy" id="5353"/>
    <lineage>
        <taxon>Eukaryota</taxon>
        <taxon>Fungi</taxon>
        <taxon>Dikarya</taxon>
        <taxon>Basidiomycota</taxon>
        <taxon>Agaricomycotina</taxon>
        <taxon>Agaricomycetes</taxon>
        <taxon>Agaricomycetidae</taxon>
        <taxon>Agaricales</taxon>
        <taxon>Marasmiineae</taxon>
        <taxon>Omphalotaceae</taxon>
        <taxon>Lentinula</taxon>
    </lineage>
</organism>
<comment type="caution">
    <text evidence="1">The sequence shown here is derived from an EMBL/GenBank/DDBJ whole genome shotgun (WGS) entry which is preliminary data.</text>
</comment>
<dbReference type="EMBL" id="BDGU01000015">
    <property type="protein sequence ID" value="GAV99610.1"/>
    <property type="molecule type" value="Genomic_DNA"/>
</dbReference>
<evidence type="ECO:0000313" key="1">
    <source>
        <dbReference type="EMBL" id="GAV99610.1"/>
    </source>
</evidence>
<evidence type="ECO:0000313" key="2">
    <source>
        <dbReference type="Proteomes" id="UP000188533"/>
    </source>
</evidence>
<accession>A0A1Q3DXF2</accession>
<proteinExistence type="predicted"/>
<dbReference type="Proteomes" id="UP000188533">
    <property type="component" value="Unassembled WGS sequence"/>
</dbReference>